<feature type="compositionally biased region" description="Polar residues" evidence="1">
    <location>
        <begin position="56"/>
        <end position="94"/>
    </location>
</feature>
<keyword evidence="3" id="KW-1185">Reference proteome</keyword>
<feature type="non-terminal residue" evidence="2">
    <location>
        <position position="94"/>
    </location>
</feature>
<reference evidence="2 3" key="1">
    <citation type="submission" date="2024-02" db="EMBL/GenBank/DDBJ databases">
        <authorList>
            <person name="Vignale AGUSTIN F."/>
            <person name="Sosa J E."/>
            <person name="Modenutti C."/>
        </authorList>
    </citation>
    <scope>NUCLEOTIDE SEQUENCE [LARGE SCALE GENOMIC DNA]</scope>
</reference>
<name>A0ABC8UHY1_9AQUA</name>
<comment type="caution">
    <text evidence="2">The sequence shown here is derived from an EMBL/GenBank/DDBJ whole genome shotgun (WGS) entry which is preliminary data.</text>
</comment>
<evidence type="ECO:0000313" key="2">
    <source>
        <dbReference type="EMBL" id="CAK9180636.1"/>
    </source>
</evidence>
<feature type="compositionally biased region" description="Basic and acidic residues" evidence="1">
    <location>
        <begin position="22"/>
        <end position="34"/>
    </location>
</feature>
<sequence>MSEEVTTEQQRWSLCKPPEEDDVKHNTKNKEPKPHSSPSQCPNPNSQAKEYIQHSPHLQSTKNHSTGRGSTTTDHLGPSRTSQVWNEVSKQLRL</sequence>
<accession>A0ABC8UHY1</accession>
<dbReference type="Proteomes" id="UP001642360">
    <property type="component" value="Unassembled WGS sequence"/>
</dbReference>
<proteinExistence type="predicted"/>
<gene>
    <name evidence="2" type="ORF">ILEXP_LOCUS50655</name>
</gene>
<feature type="region of interest" description="Disordered" evidence="1">
    <location>
        <begin position="1"/>
        <end position="94"/>
    </location>
</feature>
<dbReference type="EMBL" id="CAUOFW020007798">
    <property type="protein sequence ID" value="CAK9180636.1"/>
    <property type="molecule type" value="Genomic_DNA"/>
</dbReference>
<feature type="compositionally biased region" description="Low complexity" evidence="1">
    <location>
        <begin position="36"/>
        <end position="47"/>
    </location>
</feature>
<evidence type="ECO:0000256" key="1">
    <source>
        <dbReference type="SAM" id="MobiDB-lite"/>
    </source>
</evidence>
<protein>
    <submittedName>
        <fullName evidence="2">Uncharacterized protein</fullName>
    </submittedName>
</protein>
<dbReference type="AlphaFoldDB" id="A0ABC8UHY1"/>
<organism evidence="2 3">
    <name type="scientific">Ilex paraguariensis</name>
    <name type="common">yerba mate</name>
    <dbReference type="NCBI Taxonomy" id="185542"/>
    <lineage>
        <taxon>Eukaryota</taxon>
        <taxon>Viridiplantae</taxon>
        <taxon>Streptophyta</taxon>
        <taxon>Embryophyta</taxon>
        <taxon>Tracheophyta</taxon>
        <taxon>Spermatophyta</taxon>
        <taxon>Magnoliopsida</taxon>
        <taxon>eudicotyledons</taxon>
        <taxon>Gunneridae</taxon>
        <taxon>Pentapetalae</taxon>
        <taxon>asterids</taxon>
        <taxon>campanulids</taxon>
        <taxon>Aquifoliales</taxon>
        <taxon>Aquifoliaceae</taxon>
        <taxon>Ilex</taxon>
    </lineage>
</organism>
<evidence type="ECO:0000313" key="3">
    <source>
        <dbReference type="Proteomes" id="UP001642360"/>
    </source>
</evidence>